<dbReference type="InterPro" id="IPR006179">
    <property type="entry name" value="5_nucleotidase/apyrase"/>
</dbReference>
<organism evidence="5 6">
    <name type="scientific">Adhaeribacter terreus</name>
    <dbReference type="NCBI Taxonomy" id="529703"/>
    <lineage>
        <taxon>Bacteria</taxon>
        <taxon>Pseudomonadati</taxon>
        <taxon>Bacteroidota</taxon>
        <taxon>Cytophagia</taxon>
        <taxon>Cytophagales</taxon>
        <taxon>Hymenobacteraceae</taxon>
        <taxon>Adhaeribacter</taxon>
    </lineage>
</organism>
<evidence type="ECO:0000313" key="5">
    <source>
        <dbReference type="EMBL" id="MFC5269431.1"/>
    </source>
</evidence>
<keyword evidence="2" id="KW-0547">Nucleotide-binding</keyword>
<keyword evidence="1" id="KW-0732">Signal</keyword>
<evidence type="ECO:0000256" key="1">
    <source>
        <dbReference type="ARBA" id="ARBA00022729"/>
    </source>
</evidence>
<evidence type="ECO:0000259" key="4">
    <source>
        <dbReference type="Pfam" id="PF02872"/>
    </source>
</evidence>
<dbReference type="InterPro" id="IPR008334">
    <property type="entry name" value="5'-Nucleotdase_C"/>
</dbReference>
<keyword evidence="6" id="KW-1185">Reference proteome</keyword>
<dbReference type="SUPFAM" id="SSF55816">
    <property type="entry name" value="5'-nucleotidase (syn. UDP-sugar hydrolase), C-terminal domain"/>
    <property type="match status" value="1"/>
</dbReference>
<dbReference type="RefSeq" id="WP_378015807.1">
    <property type="nucleotide sequence ID" value="NZ_JBHSKT010000001.1"/>
</dbReference>
<keyword evidence="2" id="KW-0378">Hydrolase</keyword>
<proteinExistence type="inferred from homology"/>
<dbReference type="InterPro" id="IPR029052">
    <property type="entry name" value="Metallo-depent_PP-like"/>
</dbReference>
<sequence>MQNDIKTVTILQTADIHGQVEPHQEFFVDNGQFKFKTRGGLAHIQTIFKHIKAENPGGTVIVDGGDLIQGSAIAALTEGKAFGPIIKAMDYDFLIPGNWEVIYGPEKMKSVLKSFETPIVCANVYEEKTNQMLYPPYLVKEVNGVKLGFISYNDPEVPIRQNPSFSKGLVFKQVEDNLENLIKELKEAQKVDVLFLVTHIGISKQIHLADQEYIKGVDFILGNDTHERIRKPIQRKYAQVVEPGAFASFVGRLDLDIKDGKIVGQRYELIDVDPEKYPADPEVQQVINEQLAPYRTQMNQVLGYTTTPLYRYLVVETGMDNMITDAVRWKTGADIAISNGFRFGNPIIPGASGKAAITYSDIWNMLPVNENVKTGKATGQQIQDWMEKELHNVFAGKPLERFGGWLIRFSGMEITFNANAPKGQRVQSITIGGKLIELKKEYTLAACLRRGEPDHMLCRMPNAKVPKVLDYTIHDVMAEYLKKHGNVAPKTDGRAKALDLPAPVLSQVPNVDYVFR</sequence>
<feature type="domain" description="5'-Nucleotidase C-terminal" evidence="4">
    <location>
        <begin position="314"/>
        <end position="445"/>
    </location>
</feature>
<dbReference type="PRINTS" id="PR01607">
    <property type="entry name" value="APYRASEFAMLY"/>
</dbReference>
<comment type="similarity">
    <text evidence="2">Belongs to the 5'-nucleotidase family.</text>
</comment>
<dbReference type="EMBL" id="JBHSKT010000001">
    <property type="protein sequence ID" value="MFC5269431.1"/>
    <property type="molecule type" value="Genomic_DNA"/>
</dbReference>
<reference evidence="6" key="1">
    <citation type="journal article" date="2019" name="Int. J. Syst. Evol. Microbiol.">
        <title>The Global Catalogue of Microorganisms (GCM) 10K type strain sequencing project: providing services to taxonomists for standard genome sequencing and annotation.</title>
        <authorList>
            <consortium name="The Broad Institute Genomics Platform"/>
            <consortium name="The Broad Institute Genome Sequencing Center for Infectious Disease"/>
            <person name="Wu L."/>
            <person name="Ma J."/>
        </authorList>
    </citation>
    <scope>NUCLEOTIDE SEQUENCE [LARGE SCALE GENOMIC DNA]</scope>
    <source>
        <strain evidence="6">KACC 12602</strain>
    </source>
</reference>
<name>A0ABW0E878_9BACT</name>
<evidence type="ECO:0000259" key="3">
    <source>
        <dbReference type="Pfam" id="PF00149"/>
    </source>
</evidence>
<dbReference type="InterPro" id="IPR004843">
    <property type="entry name" value="Calcineurin-like_PHP"/>
</dbReference>
<comment type="caution">
    <text evidence="5">The sequence shown here is derived from an EMBL/GenBank/DDBJ whole genome shotgun (WGS) entry which is preliminary data.</text>
</comment>
<gene>
    <name evidence="5" type="ORF">ACFPIB_02340</name>
</gene>
<dbReference type="PANTHER" id="PTHR11575:SF42">
    <property type="entry name" value="SULFUR OXIDATION PROTEIN SOXB"/>
    <property type="match status" value="1"/>
</dbReference>
<dbReference type="Pfam" id="PF00149">
    <property type="entry name" value="Metallophos"/>
    <property type="match status" value="1"/>
</dbReference>
<feature type="domain" description="Calcineurin-like phosphoesterase" evidence="3">
    <location>
        <begin position="9"/>
        <end position="226"/>
    </location>
</feature>
<dbReference type="SUPFAM" id="SSF56300">
    <property type="entry name" value="Metallo-dependent phosphatases"/>
    <property type="match status" value="1"/>
</dbReference>
<protein>
    <submittedName>
        <fullName evidence="5">Bifunctional metallophosphatase/5'-nucleotidase</fullName>
    </submittedName>
</protein>
<dbReference type="Pfam" id="PF02872">
    <property type="entry name" value="5_nucleotid_C"/>
    <property type="match status" value="1"/>
</dbReference>
<evidence type="ECO:0000256" key="2">
    <source>
        <dbReference type="RuleBase" id="RU362119"/>
    </source>
</evidence>
<evidence type="ECO:0000313" key="6">
    <source>
        <dbReference type="Proteomes" id="UP001596161"/>
    </source>
</evidence>
<dbReference type="Proteomes" id="UP001596161">
    <property type="component" value="Unassembled WGS sequence"/>
</dbReference>
<accession>A0ABW0E878</accession>
<dbReference type="Gene3D" id="3.60.21.10">
    <property type="match status" value="1"/>
</dbReference>
<dbReference type="InterPro" id="IPR036907">
    <property type="entry name" value="5'-Nucleotdase_C_sf"/>
</dbReference>
<dbReference type="PANTHER" id="PTHR11575">
    <property type="entry name" value="5'-NUCLEOTIDASE-RELATED"/>
    <property type="match status" value="1"/>
</dbReference>
<dbReference type="Gene3D" id="3.90.780.10">
    <property type="entry name" value="5'-Nucleotidase, C-terminal domain"/>
    <property type="match status" value="1"/>
</dbReference>